<organism evidence="11 12">
    <name type="scientific">Jaapia argillacea MUCL 33604</name>
    <dbReference type="NCBI Taxonomy" id="933084"/>
    <lineage>
        <taxon>Eukaryota</taxon>
        <taxon>Fungi</taxon>
        <taxon>Dikarya</taxon>
        <taxon>Basidiomycota</taxon>
        <taxon>Agaricomycotina</taxon>
        <taxon>Agaricomycetes</taxon>
        <taxon>Agaricomycetidae</taxon>
        <taxon>Jaapiales</taxon>
        <taxon>Jaapiaceae</taxon>
        <taxon>Jaapia</taxon>
    </lineage>
</organism>
<dbReference type="STRING" id="933084.A0A067QAC4"/>
<dbReference type="SMART" id="SM00119">
    <property type="entry name" value="HECTc"/>
    <property type="match status" value="1"/>
</dbReference>
<evidence type="ECO:0000256" key="3">
    <source>
        <dbReference type="ARBA" id="ARBA00012485"/>
    </source>
</evidence>
<evidence type="ECO:0000313" key="11">
    <source>
        <dbReference type="EMBL" id="KDQ59536.1"/>
    </source>
</evidence>
<dbReference type="GO" id="GO:0005737">
    <property type="term" value="C:cytoplasm"/>
    <property type="evidence" value="ECO:0007669"/>
    <property type="project" value="TreeGrafter"/>
</dbReference>
<evidence type="ECO:0000259" key="9">
    <source>
        <dbReference type="PROSITE" id="PS50020"/>
    </source>
</evidence>
<evidence type="ECO:0000256" key="1">
    <source>
        <dbReference type="ARBA" id="ARBA00000885"/>
    </source>
</evidence>
<dbReference type="SUPFAM" id="SSF51045">
    <property type="entry name" value="WW domain"/>
    <property type="match status" value="1"/>
</dbReference>
<evidence type="ECO:0000256" key="6">
    <source>
        <dbReference type="ARBA" id="ARBA00022786"/>
    </source>
</evidence>
<sequence length="363" mass="40618">MNSQVTLAAEGSCQPSLVVDSENGITTVLDQRGRPVVRLLVSAADTESPRRGGQVSPHLGPLPAGWEERNTSTGRSYFVNHKTKVTTWEDPRLPHNGDPCSSFDRKLEYIRSQPTMRLQWGTCEILVRRSHLFEDACSEIMTKSPLELKHQLVVRFEGEDNSRSGSPSCTKELFVLLARELFSPVRQLFKPSLYNEHVLQINPTPNASSDHIQRNYAFVGRCMALSILHAHPFGVHFIPSYYKKFLKQKATLSDLGWVDAQLHNELVALKKSTIGGTPSKHFTISDEPGSSRIVELKPGGSDISVVEESKDQYIGLAIRHRLYKQVQEQLDVLIPAFFALIPANLVVMLHEHELEALMSGETS</sequence>
<dbReference type="Pfam" id="PF00632">
    <property type="entry name" value="HECT"/>
    <property type="match status" value="1"/>
</dbReference>
<dbReference type="PANTHER" id="PTHR11254">
    <property type="entry name" value="HECT DOMAIN UBIQUITIN-PROTEIN LIGASE"/>
    <property type="match status" value="1"/>
</dbReference>
<dbReference type="GO" id="GO:0006511">
    <property type="term" value="P:ubiquitin-dependent protein catabolic process"/>
    <property type="evidence" value="ECO:0007669"/>
    <property type="project" value="TreeGrafter"/>
</dbReference>
<evidence type="ECO:0000256" key="8">
    <source>
        <dbReference type="SAM" id="MobiDB-lite"/>
    </source>
</evidence>
<feature type="region of interest" description="Disordered" evidence="8">
    <location>
        <begin position="44"/>
        <end position="73"/>
    </location>
</feature>
<dbReference type="PROSITE" id="PS01159">
    <property type="entry name" value="WW_DOMAIN_1"/>
    <property type="match status" value="1"/>
</dbReference>
<comment type="caution">
    <text evidence="7">Lacks conserved residue(s) required for the propagation of feature annotation.</text>
</comment>
<dbReference type="SMART" id="SM00456">
    <property type="entry name" value="WW"/>
    <property type="match status" value="1"/>
</dbReference>
<evidence type="ECO:0000259" key="10">
    <source>
        <dbReference type="PROSITE" id="PS50237"/>
    </source>
</evidence>
<dbReference type="InterPro" id="IPR036020">
    <property type="entry name" value="WW_dom_sf"/>
</dbReference>
<dbReference type="EMBL" id="KL197715">
    <property type="protein sequence ID" value="KDQ59536.1"/>
    <property type="molecule type" value="Genomic_DNA"/>
</dbReference>
<dbReference type="InterPro" id="IPR001202">
    <property type="entry name" value="WW_dom"/>
</dbReference>
<dbReference type="AlphaFoldDB" id="A0A067QAC4"/>
<evidence type="ECO:0000256" key="4">
    <source>
        <dbReference type="ARBA" id="ARBA00022679"/>
    </source>
</evidence>
<reference evidence="12" key="1">
    <citation type="journal article" date="2014" name="Proc. Natl. Acad. Sci. U.S.A.">
        <title>Extensive sampling of basidiomycete genomes demonstrates inadequacy of the white-rot/brown-rot paradigm for wood decay fungi.</title>
        <authorList>
            <person name="Riley R."/>
            <person name="Salamov A.A."/>
            <person name="Brown D.W."/>
            <person name="Nagy L.G."/>
            <person name="Floudas D."/>
            <person name="Held B.W."/>
            <person name="Levasseur A."/>
            <person name="Lombard V."/>
            <person name="Morin E."/>
            <person name="Otillar R."/>
            <person name="Lindquist E.A."/>
            <person name="Sun H."/>
            <person name="LaButti K.M."/>
            <person name="Schmutz J."/>
            <person name="Jabbour D."/>
            <person name="Luo H."/>
            <person name="Baker S.E."/>
            <person name="Pisabarro A.G."/>
            <person name="Walton J.D."/>
            <person name="Blanchette R.A."/>
            <person name="Henrissat B."/>
            <person name="Martin F."/>
            <person name="Cullen D."/>
            <person name="Hibbett D.S."/>
            <person name="Grigoriev I.V."/>
        </authorList>
    </citation>
    <scope>NUCLEOTIDE SEQUENCE [LARGE SCALE GENOMIC DNA]</scope>
    <source>
        <strain evidence="12">MUCL 33604</strain>
    </source>
</reference>
<evidence type="ECO:0000256" key="5">
    <source>
        <dbReference type="ARBA" id="ARBA00022737"/>
    </source>
</evidence>
<proteinExistence type="predicted"/>
<accession>A0A067QAC4</accession>
<feature type="domain" description="WW" evidence="9">
    <location>
        <begin position="60"/>
        <end position="93"/>
    </location>
</feature>
<keyword evidence="4" id="KW-0808">Transferase</keyword>
<evidence type="ECO:0000313" key="12">
    <source>
        <dbReference type="Proteomes" id="UP000027265"/>
    </source>
</evidence>
<comment type="pathway">
    <text evidence="2">Protein modification; protein ubiquitination.</text>
</comment>
<comment type="catalytic activity">
    <reaction evidence="1">
        <text>S-ubiquitinyl-[E2 ubiquitin-conjugating enzyme]-L-cysteine + [acceptor protein]-L-lysine = [E2 ubiquitin-conjugating enzyme]-L-cysteine + N(6)-ubiquitinyl-[acceptor protein]-L-lysine.</text>
        <dbReference type="EC" id="2.3.2.26"/>
    </reaction>
</comment>
<dbReference type="Proteomes" id="UP000027265">
    <property type="component" value="Unassembled WGS sequence"/>
</dbReference>
<gene>
    <name evidence="11" type="ORF">JAAARDRAFT_205570</name>
</gene>
<dbReference type="GO" id="GO:0061630">
    <property type="term" value="F:ubiquitin protein ligase activity"/>
    <property type="evidence" value="ECO:0007669"/>
    <property type="project" value="UniProtKB-EC"/>
</dbReference>
<keyword evidence="5" id="KW-0677">Repeat</keyword>
<keyword evidence="12" id="KW-1185">Reference proteome</keyword>
<dbReference type="HOGENOM" id="CLU_763046_0_0_1"/>
<dbReference type="OrthoDB" id="8068875at2759"/>
<dbReference type="PROSITE" id="PS50237">
    <property type="entry name" value="HECT"/>
    <property type="match status" value="1"/>
</dbReference>
<dbReference type="PANTHER" id="PTHR11254:SF440">
    <property type="entry name" value="E3 UBIQUITIN-PROTEIN LIGASE NEDD-4"/>
    <property type="match status" value="1"/>
</dbReference>
<name>A0A067QAC4_9AGAM</name>
<dbReference type="Gene3D" id="3.90.1750.10">
    <property type="entry name" value="Hect, E3 ligase catalytic domains"/>
    <property type="match status" value="1"/>
</dbReference>
<dbReference type="FunFam" id="2.20.70.10:FF:000017">
    <property type="entry name" value="E3 ubiquitin-protein ligase"/>
    <property type="match status" value="1"/>
</dbReference>
<feature type="domain" description="HECT" evidence="10">
    <location>
        <begin position="144"/>
        <end position="363"/>
    </location>
</feature>
<dbReference type="PROSITE" id="PS50020">
    <property type="entry name" value="WW_DOMAIN_2"/>
    <property type="match status" value="1"/>
</dbReference>
<keyword evidence="6 7" id="KW-0833">Ubl conjugation pathway</keyword>
<protein>
    <recommendedName>
        <fullName evidence="3">HECT-type E3 ubiquitin transferase</fullName>
        <ecNumber evidence="3">2.3.2.26</ecNumber>
    </recommendedName>
</protein>
<evidence type="ECO:0000256" key="2">
    <source>
        <dbReference type="ARBA" id="ARBA00004906"/>
    </source>
</evidence>
<dbReference type="GO" id="GO:0016567">
    <property type="term" value="P:protein ubiquitination"/>
    <property type="evidence" value="ECO:0007669"/>
    <property type="project" value="UniProtKB-UniPathway"/>
</dbReference>
<evidence type="ECO:0000256" key="7">
    <source>
        <dbReference type="PROSITE-ProRule" id="PRU00104"/>
    </source>
</evidence>
<dbReference type="InParanoid" id="A0A067QAC4"/>
<dbReference type="Pfam" id="PF00397">
    <property type="entry name" value="WW"/>
    <property type="match status" value="1"/>
</dbReference>
<dbReference type="InterPro" id="IPR000569">
    <property type="entry name" value="HECT_dom"/>
</dbReference>
<dbReference type="InterPro" id="IPR035983">
    <property type="entry name" value="Hect_E3_ubiquitin_ligase"/>
</dbReference>
<dbReference type="SUPFAM" id="SSF56204">
    <property type="entry name" value="Hect, E3 ligase catalytic domain"/>
    <property type="match status" value="1"/>
</dbReference>
<dbReference type="CDD" id="cd00201">
    <property type="entry name" value="WW"/>
    <property type="match status" value="1"/>
</dbReference>
<dbReference type="EC" id="2.3.2.26" evidence="3"/>
<dbReference type="Gene3D" id="3.30.2160.10">
    <property type="entry name" value="Hect, E3 ligase catalytic domain"/>
    <property type="match status" value="1"/>
</dbReference>
<dbReference type="UniPathway" id="UPA00143"/>
<dbReference type="InterPro" id="IPR050409">
    <property type="entry name" value="E3_ubiq-protein_ligase"/>
</dbReference>